<dbReference type="EMBL" id="CAACVG010008107">
    <property type="protein sequence ID" value="VEN48476.1"/>
    <property type="molecule type" value="Genomic_DNA"/>
</dbReference>
<gene>
    <name evidence="9" type="ORF">CALMAC_LOCUS9919</name>
</gene>
<dbReference type="SUPFAM" id="SSF46689">
    <property type="entry name" value="Homeodomain-like"/>
    <property type="match status" value="1"/>
</dbReference>
<evidence type="ECO:0000256" key="2">
    <source>
        <dbReference type="ARBA" id="ARBA00009661"/>
    </source>
</evidence>
<dbReference type="GO" id="GO:0006355">
    <property type="term" value="P:regulation of DNA-templated transcription"/>
    <property type="evidence" value="ECO:0007669"/>
    <property type="project" value="InterPro"/>
</dbReference>
<accession>A0A653CMH0</accession>
<dbReference type="GO" id="GO:0001654">
    <property type="term" value="P:eye development"/>
    <property type="evidence" value="ECO:0007669"/>
    <property type="project" value="UniProtKB-ARBA"/>
</dbReference>
<feature type="domain" description="Homeobox" evidence="8">
    <location>
        <begin position="97"/>
        <end position="160"/>
    </location>
</feature>
<feature type="region of interest" description="Disordered" evidence="7">
    <location>
        <begin position="80"/>
        <end position="104"/>
    </location>
</feature>
<evidence type="ECO:0000256" key="1">
    <source>
        <dbReference type="ARBA" id="ARBA00004123"/>
    </source>
</evidence>
<dbReference type="GO" id="GO:0005634">
    <property type="term" value="C:nucleus"/>
    <property type="evidence" value="ECO:0007669"/>
    <property type="project" value="UniProtKB-SubCell"/>
</dbReference>
<comment type="similarity">
    <text evidence="2">Belongs to the TALE/MEIS homeobox family.</text>
</comment>
<dbReference type="PANTHER" id="PTHR11850">
    <property type="entry name" value="HOMEOBOX PROTEIN TRANSCRIPTION FACTORS"/>
    <property type="match status" value="1"/>
</dbReference>
<proteinExistence type="inferred from homology"/>
<dbReference type="GO" id="GO:0048646">
    <property type="term" value="P:anatomical structure formation involved in morphogenesis"/>
    <property type="evidence" value="ECO:0007669"/>
    <property type="project" value="UniProtKB-ARBA"/>
</dbReference>
<dbReference type="InterPro" id="IPR001356">
    <property type="entry name" value="HD"/>
</dbReference>
<dbReference type="OrthoDB" id="10056939at2759"/>
<dbReference type="CDD" id="cd00086">
    <property type="entry name" value="homeodomain"/>
    <property type="match status" value="1"/>
</dbReference>
<evidence type="ECO:0000313" key="9">
    <source>
        <dbReference type="EMBL" id="VEN48476.1"/>
    </source>
</evidence>
<evidence type="ECO:0000313" key="10">
    <source>
        <dbReference type="Proteomes" id="UP000410492"/>
    </source>
</evidence>
<keyword evidence="5 6" id="KW-0539">Nucleus</keyword>
<evidence type="ECO:0000259" key="8">
    <source>
        <dbReference type="PROSITE" id="PS50071"/>
    </source>
</evidence>
<keyword evidence="3 6" id="KW-0238">DNA-binding</keyword>
<dbReference type="PROSITE" id="PS50071">
    <property type="entry name" value="HOMEOBOX_2"/>
    <property type="match status" value="1"/>
</dbReference>
<evidence type="ECO:0000256" key="5">
    <source>
        <dbReference type="ARBA" id="ARBA00023242"/>
    </source>
</evidence>
<organism evidence="9 10">
    <name type="scientific">Callosobruchus maculatus</name>
    <name type="common">Southern cowpea weevil</name>
    <name type="synonym">Pulse bruchid</name>
    <dbReference type="NCBI Taxonomy" id="64391"/>
    <lineage>
        <taxon>Eukaryota</taxon>
        <taxon>Metazoa</taxon>
        <taxon>Ecdysozoa</taxon>
        <taxon>Arthropoda</taxon>
        <taxon>Hexapoda</taxon>
        <taxon>Insecta</taxon>
        <taxon>Pterygota</taxon>
        <taxon>Neoptera</taxon>
        <taxon>Endopterygota</taxon>
        <taxon>Coleoptera</taxon>
        <taxon>Polyphaga</taxon>
        <taxon>Cucujiformia</taxon>
        <taxon>Chrysomeloidea</taxon>
        <taxon>Chrysomelidae</taxon>
        <taxon>Bruchinae</taxon>
        <taxon>Bruchini</taxon>
        <taxon>Callosobruchus</taxon>
    </lineage>
</organism>
<evidence type="ECO:0000256" key="6">
    <source>
        <dbReference type="PROSITE-ProRule" id="PRU00108"/>
    </source>
</evidence>
<dbReference type="SMART" id="SM00389">
    <property type="entry name" value="HOX"/>
    <property type="match status" value="1"/>
</dbReference>
<reference evidence="9 10" key="1">
    <citation type="submission" date="2019-01" db="EMBL/GenBank/DDBJ databases">
        <authorList>
            <person name="Sayadi A."/>
        </authorList>
    </citation>
    <scope>NUCLEOTIDE SEQUENCE [LARGE SCALE GENOMIC DNA]</scope>
</reference>
<evidence type="ECO:0000256" key="3">
    <source>
        <dbReference type="ARBA" id="ARBA00023125"/>
    </source>
</evidence>
<sequence>MRFVLFSKANGAQGESGPHLPTHELQRTQRVEVSSIPPSSLVVLKVNGRTCAKFKVGAVSPSVKVSVTTKVHKVVSVNASIGSGEGTGEEDDDTNGKKNQKKRGIFPKVATNILRAWLFQHLTHPYPSEDQKKQLAQDTGLTILQVNNWFINARRRIVQPMIDQSNRAVFSPHAGPSGAYSPDGTMGYMMDGQQMMHRPPADPAFHNQYAHYPEYYGHHLSPL</sequence>
<dbReference type="Proteomes" id="UP000410492">
    <property type="component" value="Unassembled WGS sequence"/>
</dbReference>
<dbReference type="GO" id="GO:0048663">
    <property type="term" value="P:neuron fate commitment"/>
    <property type="evidence" value="ECO:0007669"/>
    <property type="project" value="UniProtKB-ARBA"/>
</dbReference>
<keyword evidence="10" id="KW-1185">Reference proteome</keyword>
<dbReference type="Pfam" id="PF05920">
    <property type="entry name" value="Homeobox_KN"/>
    <property type="match status" value="1"/>
</dbReference>
<dbReference type="GO" id="GO:0009887">
    <property type="term" value="P:animal organ morphogenesis"/>
    <property type="evidence" value="ECO:0007669"/>
    <property type="project" value="UniProtKB-ARBA"/>
</dbReference>
<dbReference type="FunFam" id="1.10.10.60:FF:000004">
    <property type="entry name" value="Meis2 homeobox isoform 2c"/>
    <property type="match status" value="1"/>
</dbReference>
<name>A0A653CMH0_CALMS</name>
<dbReference type="Gene3D" id="1.10.10.60">
    <property type="entry name" value="Homeodomain-like"/>
    <property type="match status" value="1"/>
</dbReference>
<dbReference type="InterPro" id="IPR050224">
    <property type="entry name" value="TALE_homeobox"/>
</dbReference>
<evidence type="ECO:0000256" key="7">
    <source>
        <dbReference type="SAM" id="MobiDB-lite"/>
    </source>
</evidence>
<keyword evidence="4 6" id="KW-0371">Homeobox</keyword>
<feature type="DNA-binding region" description="Homeobox" evidence="6">
    <location>
        <begin position="99"/>
        <end position="161"/>
    </location>
</feature>
<evidence type="ECO:0000256" key="4">
    <source>
        <dbReference type="ARBA" id="ARBA00023155"/>
    </source>
</evidence>
<dbReference type="InterPro" id="IPR009057">
    <property type="entry name" value="Homeodomain-like_sf"/>
</dbReference>
<comment type="subcellular location">
    <subcellularLocation>
        <location evidence="1 6">Nucleus</location>
    </subcellularLocation>
</comment>
<protein>
    <recommendedName>
        <fullName evidence="8">Homeobox domain-containing protein</fullName>
    </recommendedName>
</protein>
<dbReference type="AlphaFoldDB" id="A0A653CMH0"/>
<dbReference type="InterPro" id="IPR008422">
    <property type="entry name" value="KN_HD"/>
</dbReference>
<dbReference type="GO" id="GO:0000987">
    <property type="term" value="F:cis-regulatory region sequence-specific DNA binding"/>
    <property type="evidence" value="ECO:0007669"/>
    <property type="project" value="UniProtKB-ARBA"/>
</dbReference>